<gene>
    <name evidence="1" type="ORF">SAMN05443639_101641</name>
</gene>
<keyword evidence="1" id="KW-0540">Nuclease</keyword>
<dbReference type="InterPro" id="IPR051673">
    <property type="entry name" value="SSDNA_exonuclease_RecJ"/>
</dbReference>
<evidence type="ECO:0000313" key="2">
    <source>
        <dbReference type="Proteomes" id="UP000199181"/>
    </source>
</evidence>
<dbReference type="PANTHER" id="PTHR30255">
    <property type="entry name" value="SINGLE-STRANDED-DNA-SPECIFIC EXONUCLEASE RECJ"/>
    <property type="match status" value="1"/>
</dbReference>
<sequence length="366" mass="38834">MLLGHTGESDWPASAEAMAEARNFLSAQKGKHVLIAPHTDVDGLSSCVLAVRAAESIGARVTLRVPGKGEHAHSPAFQERLRRVGADALLVLDMGSRPGAVVPELPALIVDHHASTAFPEGARVLSGYGHEPVAPTSLLTYALVSPWVIPGPLEWLAVMGTAADLGVSTPIPGLKDALRRAGRKAVTEAVALLNAARRSSRFAAPLALEVLMQAGNASDISEGRIPGVEALRDCRLEVQREVGRCAKTPPRFAGNVALLLFSSGAQIHPLVAVRWAQRLPEHIVIAANTGYLPERVNFVLRSRTEKDLIAFLRGLNLPSMGSEFANGHAQATGGSLTAPDFLRFIEALGFRGLHSHDVERRGVAPG</sequence>
<dbReference type="Proteomes" id="UP000199181">
    <property type="component" value="Unassembled WGS sequence"/>
</dbReference>
<dbReference type="AlphaFoldDB" id="A0A1I0AED5"/>
<dbReference type="SUPFAM" id="SSF64182">
    <property type="entry name" value="DHH phosphoesterases"/>
    <property type="match status" value="1"/>
</dbReference>
<protein>
    <submittedName>
        <fullName evidence="1">Single-stranded DNA-specific exonuclease, DHH superfamily, may be involved in DNA replication intiation</fullName>
    </submittedName>
</protein>
<keyword evidence="1" id="KW-0378">Hydrolase</keyword>
<dbReference type="EMBL" id="FOIJ01000001">
    <property type="protein sequence ID" value="SES92063.1"/>
    <property type="molecule type" value="Genomic_DNA"/>
</dbReference>
<dbReference type="PANTHER" id="PTHR30255:SF2">
    <property type="entry name" value="SINGLE-STRANDED-DNA-SPECIFIC EXONUCLEASE RECJ"/>
    <property type="match status" value="1"/>
</dbReference>
<evidence type="ECO:0000313" key="1">
    <source>
        <dbReference type="EMBL" id="SES92063.1"/>
    </source>
</evidence>
<accession>A0A1I0AED5</accession>
<keyword evidence="2" id="KW-1185">Reference proteome</keyword>
<reference evidence="2" key="1">
    <citation type="submission" date="2016-10" db="EMBL/GenBank/DDBJ databases">
        <authorList>
            <person name="Varghese N."/>
            <person name="Submissions S."/>
        </authorList>
    </citation>
    <scope>NUCLEOTIDE SEQUENCE [LARGE SCALE GENOMIC DNA]</scope>
    <source>
        <strain evidence="2">DSM 16858</strain>
    </source>
</reference>
<dbReference type="InterPro" id="IPR038763">
    <property type="entry name" value="DHH_sf"/>
</dbReference>
<name>A0A1I0AED5_9BACT</name>
<dbReference type="Gene3D" id="3.90.1640.30">
    <property type="match status" value="1"/>
</dbReference>
<dbReference type="GO" id="GO:0004527">
    <property type="term" value="F:exonuclease activity"/>
    <property type="evidence" value="ECO:0007669"/>
    <property type="project" value="UniProtKB-KW"/>
</dbReference>
<keyword evidence="1" id="KW-0269">Exonuclease</keyword>
<organism evidence="1 2">
    <name type="scientific">Stigmatella erecta</name>
    <dbReference type="NCBI Taxonomy" id="83460"/>
    <lineage>
        <taxon>Bacteria</taxon>
        <taxon>Pseudomonadati</taxon>
        <taxon>Myxococcota</taxon>
        <taxon>Myxococcia</taxon>
        <taxon>Myxococcales</taxon>
        <taxon>Cystobacterineae</taxon>
        <taxon>Archangiaceae</taxon>
        <taxon>Stigmatella</taxon>
    </lineage>
</organism>
<proteinExistence type="predicted"/>